<dbReference type="InterPro" id="IPR003651">
    <property type="entry name" value="Endonuclease3_FeS-loop_motif"/>
</dbReference>
<dbReference type="PANTHER" id="PTHR10359">
    <property type="entry name" value="A/G-SPECIFIC ADENINE GLYCOSYLASE/ENDONUCLEASE III"/>
    <property type="match status" value="1"/>
</dbReference>
<evidence type="ECO:0000256" key="12">
    <source>
        <dbReference type="HAMAP-Rule" id="MF_00942"/>
    </source>
</evidence>
<evidence type="ECO:0000256" key="2">
    <source>
        <dbReference type="ARBA" id="ARBA00022485"/>
    </source>
</evidence>
<feature type="binding site" evidence="12">
    <location>
        <position position="207"/>
    </location>
    <ligand>
        <name>[4Fe-4S] cluster</name>
        <dbReference type="ChEBI" id="CHEBI:49883"/>
    </ligand>
</feature>
<dbReference type="InterPro" id="IPR004036">
    <property type="entry name" value="Endonuclease-III-like_CS2"/>
</dbReference>
<dbReference type="GO" id="GO:0051539">
    <property type="term" value="F:4 iron, 4 sulfur cluster binding"/>
    <property type="evidence" value="ECO:0007669"/>
    <property type="project" value="UniProtKB-UniRule"/>
</dbReference>
<name>A0A7V3E754_9BACT</name>
<dbReference type="Gene3D" id="1.10.1670.10">
    <property type="entry name" value="Helix-hairpin-Helix base-excision DNA repair enzymes (C-terminal)"/>
    <property type="match status" value="1"/>
</dbReference>
<dbReference type="PIRSF" id="PIRSF001435">
    <property type="entry name" value="Nth"/>
    <property type="match status" value="1"/>
</dbReference>
<evidence type="ECO:0000256" key="7">
    <source>
        <dbReference type="ARBA" id="ARBA00023014"/>
    </source>
</evidence>
<dbReference type="Gene3D" id="1.10.340.30">
    <property type="entry name" value="Hypothetical protein, domain 2"/>
    <property type="match status" value="1"/>
</dbReference>
<comment type="similarity">
    <text evidence="1 12">Belongs to the Nth/MutY family.</text>
</comment>
<dbReference type="NCBIfam" id="TIGR01083">
    <property type="entry name" value="nth"/>
    <property type="match status" value="1"/>
</dbReference>
<dbReference type="PROSITE" id="PS00764">
    <property type="entry name" value="ENDONUCLEASE_III_1"/>
    <property type="match status" value="1"/>
</dbReference>
<proteinExistence type="inferred from homology"/>
<dbReference type="AlphaFoldDB" id="A0A7V3E754"/>
<dbReference type="InterPro" id="IPR005759">
    <property type="entry name" value="Nth"/>
</dbReference>
<comment type="catalytic activity">
    <reaction evidence="12">
        <text>2'-deoxyribonucleotide-(2'-deoxyribose 5'-phosphate)-2'-deoxyribonucleotide-DNA = a 3'-end 2'-deoxyribonucleotide-(2,3-dehydro-2,3-deoxyribose 5'-phosphate)-DNA + a 5'-end 5'-phospho-2'-deoxyribonucleoside-DNA + H(+)</text>
        <dbReference type="Rhea" id="RHEA:66592"/>
        <dbReference type="Rhea" id="RHEA-COMP:13180"/>
        <dbReference type="Rhea" id="RHEA-COMP:16897"/>
        <dbReference type="Rhea" id="RHEA-COMP:17067"/>
        <dbReference type="ChEBI" id="CHEBI:15378"/>
        <dbReference type="ChEBI" id="CHEBI:136412"/>
        <dbReference type="ChEBI" id="CHEBI:157695"/>
        <dbReference type="ChEBI" id="CHEBI:167181"/>
        <dbReference type="EC" id="4.2.99.18"/>
    </reaction>
</comment>
<keyword evidence="8 12" id="KW-0238">DNA-binding</keyword>
<dbReference type="PROSITE" id="PS01155">
    <property type="entry name" value="ENDONUCLEASE_III_2"/>
    <property type="match status" value="1"/>
</dbReference>
<keyword evidence="9 12" id="KW-0234">DNA repair</keyword>
<dbReference type="EMBL" id="DSUJ01000008">
    <property type="protein sequence ID" value="HFI91501.1"/>
    <property type="molecule type" value="Genomic_DNA"/>
</dbReference>
<evidence type="ECO:0000256" key="11">
    <source>
        <dbReference type="ARBA" id="ARBA00023295"/>
    </source>
</evidence>
<keyword evidence="14" id="KW-0255">Endonuclease</keyword>
<dbReference type="EC" id="4.2.99.18" evidence="12"/>
<dbReference type="InterPro" id="IPR004035">
    <property type="entry name" value="Endouclease-III_FeS-bd_BS"/>
</dbReference>
<comment type="caution">
    <text evidence="14">The sequence shown here is derived from an EMBL/GenBank/DDBJ whole genome shotgun (WGS) entry which is preliminary data.</text>
</comment>
<dbReference type="InterPro" id="IPR003265">
    <property type="entry name" value="HhH-GPD_domain"/>
</dbReference>
<evidence type="ECO:0000256" key="4">
    <source>
        <dbReference type="ARBA" id="ARBA00022763"/>
    </source>
</evidence>
<dbReference type="GO" id="GO:0019104">
    <property type="term" value="F:DNA N-glycosylase activity"/>
    <property type="evidence" value="ECO:0007669"/>
    <property type="project" value="UniProtKB-UniRule"/>
</dbReference>
<protein>
    <recommendedName>
        <fullName evidence="12">Endonuclease III</fullName>
        <ecNumber evidence="12">4.2.99.18</ecNumber>
    </recommendedName>
    <alternativeName>
        <fullName evidence="12">DNA-(apurinic or apyrimidinic site) lyase</fullName>
    </alternativeName>
</protein>
<dbReference type="GO" id="GO:0140078">
    <property type="term" value="F:class I DNA-(apurinic or apyrimidinic site) endonuclease activity"/>
    <property type="evidence" value="ECO:0007669"/>
    <property type="project" value="UniProtKB-EC"/>
</dbReference>
<reference evidence="14" key="1">
    <citation type="journal article" date="2020" name="mSystems">
        <title>Genome- and Community-Level Interaction Insights into Carbon Utilization and Element Cycling Functions of Hydrothermarchaeota in Hydrothermal Sediment.</title>
        <authorList>
            <person name="Zhou Z."/>
            <person name="Liu Y."/>
            <person name="Xu W."/>
            <person name="Pan J."/>
            <person name="Luo Z.H."/>
            <person name="Li M."/>
        </authorList>
    </citation>
    <scope>NUCLEOTIDE SEQUENCE [LARGE SCALE GENOMIC DNA]</scope>
    <source>
        <strain evidence="14">SpSt-479</strain>
    </source>
</reference>
<dbReference type="GO" id="GO:0006285">
    <property type="term" value="P:base-excision repair, AP site formation"/>
    <property type="evidence" value="ECO:0007669"/>
    <property type="project" value="TreeGrafter"/>
</dbReference>
<dbReference type="HAMAP" id="MF_00942">
    <property type="entry name" value="Nth"/>
    <property type="match status" value="1"/>
</dbReference>
<dbReference type="InterPro" id="IPR011257">
    <property type="entry name" value="DNA_glycosylase"/>
</dbReference>
<keyword evidence="5 12" id="KW-0378">Hydrolase</keyword>
<evidence type="ECO:0000259" key="13">
    <source>
        <dbReference type="SMART" id="SM00478"/>
    </source>
</evidence>
<dbReference type="FunFam" id="1.10.340.30:FF:000001">
    <property type="entry name" value="Endonuclease III"/>
    <property type="match status" value="1"/>
</dbReference>
<dbReference type="CDD" id="cd00056">
    <property type="entry name" value="ENDO3c"/>
    <property type="match status" value="1"/>
</dbReference>
<feature type="domain" description="HhH-GPD" evidence="13">
    <location>
        <begin position="42"/>
        <end position="189"/>
    </location>
</feature>
<feature type="binding site" evidence="12">
    <location>
        <position position="191"/>
    </location>
    <ligand>
        <name>[4Fe-4S] cluster</name>
        <dbReference type="ChEBI" id="CHEBI:49883"/>
    </ligand>
</feature>
<evidence type="ECO:0000256" key="1">
    <source>
        <dbReference type="ARBA" id="ARBA00008343"/>
    </source>
</evidence>
<evidence type="ECO:0000256" key="5">
    <source>
        <dbReference type="ARBA" id="ARBA00022801"/>
    </source>
</evidence>
<keyword evidence="2 12" id="KW-0004">4Fe-4S</keyword>
<evidence type="ECO:0000256" key="3">
    <source>
        <dbReference type="ARBA" id="ARBA00022723"/>
    </source>
</evidence>
<keyword evidence="14" id="KW-0540">Nuclease</keyword>
<keyword evidence="7 12" id="KW-0411">Iron-sulfur</keyword>
<keyword evidence="4 12" id="KW-0227">DNA damage</keyword>
<feature type="binding site" evidence="12">
    <location>
        <position position="201"/>
    </location>
    <ligand>
        <name>[4Fe-4S] cluster</name>
        <dbReference type="ChEBI" id="CHEBI:49883"/>
    </ligand>
</feature>
<evidence type="ECO:0000313" key="14">
    <source>
        <dbReference type="EMBL" id="HFI91501.1"/>
    </source>
</evidence>
<dbReference type="InterPro" id="IPR000445">
    <property type="entry name" value="HhH_motif"/>
</dbReference>
<dbReference type="SMART" id="SM00525">
    <property type="entry name" value="FES"/>
    <property type="match status" value="1"/>
</dbReference>
<dbReference type="Pfam" id="PF00633">
    <property type="entry name" value="HHH"/>
    <property type="match status" value="1"/>
</dbReference>
<dbReference type="SUPFAM" id="SSF48150">
    <property type="entry name" value="DNA-glycosylase"/>
    <property type="match status" value="1"/>
</dbReference>
<dbReference type="GO" id="GO:0046872">
    <property type="term" value="F:metal ion binding"/>
    <property type="evidence" value="ECO:0007669"/>
    <property type="project" value="UniProtKB-KW"/>
</dbReference>
<gene>
    <name evidence="12 14" type="primary">nth</name>
    <name evidence="14" type="ORF">ENS31_08245</name>
</gene>
<dbReference type="PANTHER" id="PTHR10359:SF18">
    <property type="entry name" value="ENDONUCLEASE III"/>
    <property type="match status" value="1"/>
</dbReference>
<sequence length="217" mass="24396">MNNETEKKRAKKILDILKEEYPDAKIALNFSNPFQLLVATILSAQCTDQRVNIVTKDLFKKYKAPKDFLDVSNDELEKDIFSTGFYKQKAKSIKACCKELVEKYNGKVPADFNELVKLPGVGRKTASVVAGNAFGIPAIAVDTHVKRLSNLLGFVDTENADKIEERLKELFPKEYWVLSSHLLATHGRKICVARKPKCEQCVIAKYCPSNKLISGKN</sequence>
<dbReference type="FunFam" id="1.10.1670.10:FF:000001">
    <property type="entry name" value="Endonuclease III"/>
    <property type="match status" value="1"/>
</dbReference>
<evidence type="ECO:0000256" key="8">
    <source>
        <dbReference type="ARBA" id="ARBA00023125"/>
    </source>
</evidence>
<dbReference type="SMART" id="SM00478">
    <property type="entry name" value="ENDO3c"/>
    <property type="match status" value="1"/>
</dbReference>
<keyword evidence="3 12" id="KW-0479">Metal-binding</keyword>
<accession>A0A7V3E754</accession>
<keyword evidence="10 12" id="KW-0456">Lyase</keyword>
<dbReference type="Pfam" id="PF00730">
    <property type="entry name" value="HhH-GPD"/>
    <property type="match status" value="1"/>
</dbReference>
<dbReference type="Pfam" id="PF10576">
    <property type="entry name" value="EndIII_4Fe-2S"/>
    <property type="match status" value="1"/>
</dbReference>
<dbReference type="GO" id="GO:0003677">
    <property type="term" value="F:DNA binding"/>
    <property type="evidence" value="ECO:0007669"/>
    <property type="project" value="UniProtKB-UniRule"/>
</dbReference>
<comment type="function">
    <text evidence="12">DNA repair enzyme that has both DNA N-glycosylase activity and AP-lyase activity. The DNA N-glycosylase activity releases various damaged pyrimidines from DNA by cleaving the N-glycosidic bond, leaving an AP (apurinic/apyrimidinic) site. The AP-lyase activity cleaves the phosphodiester bond 3' to the AP site by a beta-elimination, leaving a 3'-terminal unsaturated sugar and a product with a terminal 5'-phosphate.</text>
</comment>
<dbReference type="InterPro" id="IPR023170">
    <property type="entry name" value="HhH_base_excis_C"/>
</dbReference>
<evidence type="ECO:0000256" key="9">
    <source>
        <dbReference type="ARBA" id="ARBA00023204"/>
    </source>
</evidence>
<keyword evidence="11 12" id="KW-0326">Glycosidase</keyword>
<evidence type="ECO:0000256" key="6">
    <source>
        <dbReference type="ARBA" id="ARBA00023004"/>
    </source>
</evidence>
<comment type="cofactor">
    <cofactor evidence="12">
        <name>[4Fe-4S] cluster</name>
        <dbReference type="ChEBI" id="CHEBI:49883"/>
    </cofactor>
    <text evidence="12">Binds 1 [4Fe-4S] cluster.</text>
</comment>
<organism evidence="14">
    <name type="scientific">Ignavibacterium album</name>
    <dbReference type="NCBI Taxonomy" id="591197"/>
    <lineage>
        <taxon>Bacteria</taxon>
        <taxon>Pseudomonadati</taxon>
        <taxon>Ignavibacteriota</taxon>
        <taxon>Ignavibacteria</taxon>
        <taxon>Ignavibacteriales</taxon>
        <taxon>Ignavibacteriaceae</taxon>
        <taxon>Ignavibacterium</taxon>
    </lineage>
</organism>
<evidence type="ECO:0000256" key="10">
    <source>
        <dbReference type="ARBA" id="ARBA00023239"/>
    </source>
</evidence>
<keyword evidence="6 12" id="KW-0408">Iron</keyword>
<feature type="binding site" evidence="12">
    <location>
        <position position="198"/>
    </location>
    <ligand>
        <name>[4Fe-4S] cluster</name>
        <dbReference type="ChEBI" id="CHEBI:49883"/>
    </ligand>
</feature>